<dbReference type="Proteomes" id="UP001191082">
    <property type="component" value="Unassembled WGS sequence"/>
</dbReference>
<sequence>MTTFLPKDLQDGLRAAQIASRKKASRLRVRAGQDEYPVLSLRADGFSVELDTVPPLRGLVDLYDGARHLYSCLIVASGDEMGEMRYEFKRATQAQQNAPLDFYLPPDAPSGYIEYRRRS</sequence>
<comment type="caution">
    <text evidence="1">The sequence shown here is derived from an EMBL/GenBank/DDBJ whole genome shotgun (WGS) entry which is preliminary data.</text>
</comment>
<reference evidence="1 2" key="1">
    <citation type="submission" date="2019-05" db="EMBL/GenBank/DDBJ databases">
        <title>Marivita sp. nov. isolated from sea sediment.</title>
        <authorList>
            <person name="Kim W."/>
        </authorList>
    </citation>
    <scope>NUCLEOTIDE SEQUENCE [LARGE SCALE GENOMIC DNA]</scope>
    <source>
        <strain evidence="1 2">CAU 1492</strain>
    </source>
</reference>
<evidence type="ECO:0000313" key="1">
    <source>
        <dbReference type="EMBL" id="TMV11466.1"/>
    </source>
</evidence>
<keyword evidence="2" id="KW-1185">Reference proteome</keyword>
<gene>
    <name evidence="1" type="ORF">FGK64_14355</name>
</gene>
<organism evidence="1 2">
    <name type="scientific">Arenibacterium halophilum</name>
    <dbReference type="NCBI Taxonomy" id="2583821"/>
    <lineage>
        <taxon>Bacteria</taxon>
        <taxon>Pseudomonadati</taxon>
        <taxon>Pseudomonadota</taxon>
        <taxon>Alphaproteobacteria</taxon>
        <taxon>Rhodobacterales</taxon>
        <taxon>Paracoccaceae</taxon>
        <taxon>Arenibacterium</taxon>
    </lineage>
</organism>
<protein>
    <submittedName>
        <fullName evidence="1">Uncharacterized protein</fullName>
    </submittedName>
</protein>
<proteinExistence type="predicted"/>
<dbReference type="RefSeq" id="WP_138864532.1">
    <property type="nucleotide sequence ID" value="NZ_VCPC01000003.1"/>
</dbReference>
<evidence type="ECO:0000313" key="2">
    <source>
        <dbReference type="Proteomes" id="UP001191082"/>
    </source>
</evidence>
<dbReference type="EMBL" id="VCPC01000003">
    <property type="protein sequence ID" value="TMV11466.1"/>
    <property type="molecule type" value="Genomic_DNA"/>
</dbReference>
<name>A0ABY2X6Q7_9RHOB</name>
<accession>A0ABY2X6Q7</accession>